<gene>
    <name evidence="6" type="ORF">BP5553_01640</name>
</gene>
<dbReference type="PANTHER" id="PTHR10887">
    <property type="entry name" value="DNA2/NAM7 HELICASE FAMILY"/>
    <property type="match status" value="1"/>
</dbReference>
<dbReference type="Pfam" id="PF13087">
    <property type="entry name" value="AAA_12"/>
    <property type="match status" value="1"/>
</dbReference>
<dbReference type="GO" id="GO:0004386">
    <property type="term" value="F:helicase activity"/>
    <property type="evidence" value="ECO:0007669"/>
    <property type="project" value="InterPro"/>
</dbReference>
<accession>A0A370U1K8</accession>
<keyword evidence="1" id="KW-0547">Nucleotide-binding</keyword>
<dbReference type="GO" id="GO:0016787">
    <property type="term" value="F:hydrolase activity"/>
    <property type="evidence" value="ECO:0007669"/>
    <property type="project" value="UniProtKB-KW"/>
</dbReference>
<comment type="caution">
    <text evidence="6">The sequence shown here is derived from an EMBL/GenBank/DDBJ whole genome shotgun (WGS) entry which is preliminary data.</text>
</comment>
<dbReference type="Pfam" id="PF13086">
    <property type="entry name" value="AAA_11"/>
    <property type="match status" value="1"/>
</dbReference>
<evidence type="ECO:0000259" key="4">
    <source>
        <dbReference type="Pfam" id="PF13087"/>
    </source>
</evidence>
<dbReference type="CDD" id="cd06008">
    <property type="entry name" value="NF-X1-zinc-finger"/>
    <property type="match status" value="1"/>
</dbReference>
<evidence type="ECO:0000313" key="7">
    <source>
        <dbReference type="Proteomes" id="UP000254866"/>
    </source>
</evidence>
<dbReference type="InterPro" id="IPR057373">
    <property type="entry name" value="ZNFX1"/>
</dbReference>
<keyword evidence="1" id="KW-0067">ATP-binding</keyword>
<dbReference type="InterPro" id="IPR041679">
    <property type="entry name" value="DNA2/NAM7-like_C"/>
</dbReference>
<dbReference type="AlphaFoldDB" id="A0A370U1K8"/>
<dbReference type="Proteomes" id="UP000254866">
    <property type="component" value="Unassembled WGS sequence"/>
</dbReference>
<dbReference type="EMBL" id="NPIC01000001">
    <property type="protein sequence ID" value="RDL41661.1"/>
    <property type="molecule type" value="Genomic_DNA"/>
</dbReference>
<dbReference type="Pfam" id="PF25396">
    <property type="entry name" value="ZNFX1"/>
    <property type="match status" value="1"/>
</dbReference>
<sequence>MASSSSDQIILDHIQKRWKLTEFPEAWRNLPEIPNKNEICPRVDALVEARVEPEQWDDYQRDPIYNPTLPENTIQGPWPSKADYIGAHYQILREDAIAPLRKAVAEYKRRPNMMEAGDTHIYTHVTFRGLQLSPIGAAFRVEFSHERAGKQIRWEQSKRLIQGSIVALTPQSDNFHNVCKIAVIAARPIIGGLDQNPPQVDIFWGDDKDAVFDPSEEYVMVEARSSYFEAYRHMLEAMQKLMTENFSLANHIVDLDPDLHAPIYVEDQPILDLSPLVPPEQAAKPTEDGSTLEESLQNVDILQNFPAIPESGMDSSQTNALRSMLSRKVAIIQGPPGTGKTFVSVAALKVMLANMEPGDPPIVVSAQTNHALDQLLNHILAFEPNVLRLGGRSSKENEEILKRTLYELRQNTRGVPGAHHHIRLARSALDLRTEEICRILSPLANQDILDTATLLHHGIITQSQYDSLGGDDWDGEDSGNVGFKSWLRPDQFDAIPRTPPVNTDLPMEEGDIEKEQLRELEMEAQTNIHEEKESNREALTGKWLGFIRTVNGRGSGIDDRDIKKLLSASNSLHSIPAPKRGDVYRYLVKKLDNKMRRELRARLVKYREAVDSYHFAKWVANIKLIKHVGIKLIGCTTTGLSKYRGLLASVQPRVILIEEAAETLEGTIIAGMLDSLQHLILVGDHLQLQASCNVKALEDHPYHMNVSMFERLVQNSISYVMLNRQRRMVPEIRGLLCVAPSPFYNNLTDHPSVLDRTTNRPPIPGMGDRTTYFFHHNWPEARNSDSSRYNLDEARMVVGLFNHLVLNGVDPSKITVLTFYNGQRKTILRELKNHNALRGTTYFNCFTVDSYQGEENDIILLSLVRSNRHLGIGFLESKNRLVVALSRARRGLYLFGNALTLAAAEGSEDTFGRDPLWEPIIQHMRCQNRFNLDSGLPVTCSTHNRTLVVDVPDDWIHLAGGCNERCGDNLTCGHPCPYACHPFEHSQVACQHTCLQILACGHGCSGTCSAPCSCSKCEMDADDLPPELEELSVSQENSPTRRSVRQNGLTLPSANLSTLSFAATVRMAPPTSLDVRNSPDFISKRSPQNKFRFNDPQGGLHNPRAGQRSTIATLPRQNLGPAAWKNWDAQKSDAEYLARRRAEEDQGQKTDSSKVAFSESYQKVTVSQNGNRVKAPRGPIRRVVEGVEVATNVAIGNAIDSSTRIATRNVIGTSKGTDARNTTEPATGLSKLNLNGEEEKDLLSFNEPAELQIPTIASPQSSTLLANDFDTFESKFHKS</sequence>
<evidence type="ECO:0000259" key="3">
    <source>
        <dbReference type="Pfam" id="PF13086"/>
    </source>
</evidence>
<feature type="domain" description="DNA2/NAM7 helicase-like C-terminal" evidence="4">
    <location>
        <begin position="704"/>
        <end position="898"/>
    </location>
</feature>
<dbReference type="OrthoDB" id="409395at2759"/>
<dbReference type="RefSeq" id="XP_031874317.1">
    <property type="nucleotide sequence ID" value="XM_032010263.1"/>
</dbReference>
<feature type="domain" description="ZNFX1" evidence="5">
    <location>
        <begin position="117"/>
        <end position="224"/>
    </location>
</feature>
<dbReference type="InterPro" id="IPR027417">
    <property type="entry name" value="P-loop_NTPase"/>
</dbReference>
<dbReference type="PANTHER" id="PTHR10887:SF341">
    <property type="entry name" value="NFX1-TYPE ZINC FINGER-CONTAINING PROTEIN 1"/>
    <property type="match status" value="1"/>
</dbReference>
<reference evidence="6 7" key="1">
    <citation type="journal article" date="2018" name="IMA Fungus">
        <title>IMA Genome-F 9: Draft genome sequence of Annulohypoxylon stygium, Aspergillus mulundensis, Berkeleyomyces basicola (syn. Thielaviopsis basicola), Ceratocystis smalleyi, two Cercospora beticola strains, Coleophoma cylindrospora, Fusarium fracticaudum, Phialophora cf. hyalina, and Morchella septimelata.</title>
        <authorList>
            <person name="Wingfield B.D."/>
            <person name="Bills G.F."/>
            <person name="Dong Y."/>
            <person name="Huang W."/>
            <person name="Nel W.J."/>
            <person name="Swalarsk-Parry B.S."/>
            <person name="Vaghefi N."/>
            <person name="Wilken P.M."/>
            <person name="An Z."/>
            <person name="de Beer Z.W."/>
            <person name="De Vos L."/>
            <person name="Chen L."/>
            <person name="Duong T.A."/>
            <person name="Gao Y."/>
            <person name="Hammerbacher A."/>
            <person name="Kikkert J.R."/>
            <person name="Li Y."/>
            <person name="Li H."/>
            <person name="Li K."/>
            <person name="Li Q."/>
            <person name="Liu X."/>
            <person name="Ma X."/>
            <person name="Naidoo K."/>
            <person name="Pethybridge S.J."/>
            <person name="Sun J."/>
            <person name="Steenkamp E.T."/>
            <person name="van der Nest M.A."/>
            <person name="van Wyk S."/>
            <person name="Wingfield M.J."/>
            <person name="Xiong C."/>
            <person name="Yue Q."/>
            <person name="Zhang X."/>
        </authorList>
    </citation>
    <scope>NUCLEOTIDE SEQUENCE [LARGE SCALE GENOMIC DNA]</scope>
    <source>
        <strain evidence="6 7">BP 5553</strain>
    </source>
</reference>
<dbReference type="Gene3D" id="3.40.50.300">
    <property type="entry name" value="P-loop containing nucleotide triphosphate hydrolases"/>
    <property type="match status" value="3"/>
</dbReference>
<evidence type="ECO:0000259" key="5">
    <source>
        <dbReference type="Pfam" id="PF25396"/>
    </source>
</evidence>
<dbReference type="InterPro" id="IPR047187">
    <property type="entry name" value="SF1_C_Upf1"/>
</dbReference>
<keyword evidence="1" id="KW-0347">Helicase</keyword>
<organism evidence="6 7">
    <name type="scientific">Venustampulla echinocandica</name>
    <dbReference type="NCBI Taxonomy" id="2656787"/>
    <lineage>
        <taxon>Eukaryota</taxon>
        <taxon>Fungi</taxon>
        <taxon>Dikarya</taxon>
        <taxon>Ascomycota</taxon>
        <taxon>Pezizomycotina</taxon>
        <taxon>Leotiomycetes</taxon>
        <taxon>Helotiales</taxon>
        <taxon>Pleuroascaceae</taxon>
        <taxon>Venustampulla</taxon>
    </lineage>
</organism>
<dbReference type="InterPro" id="IPR045055">
    <property type="entry name" value="DNA2/NAM7-like"/>
</dbReference>
<dbReference type="SUPFAM" id="SSF52540">
    <property type="entry name" value="P-loop containing nucleoside triphosphate hydrolases"/>
    <property type="match status" value="1"/>
</dbReference>
<evidence type="ECO:0000256" key="1">
    <source>
        <dbReference type="ARBA" id="ARBA00022806"/>
    </source>
</evidence>
<keyword evidence="6" id="KW-0378">Hydrolase</keyword>
<keyword evidence="7" id="KW-1185">Reference proteome</keyword>
<protein>
    <submittedName>
        <fullName evidence="6">p-loop containing nucleoside triphosphate hydrolase</fullName>
    </submittedName>
</protein>
<evidence type="ECO:0000256" key="2">
    <source>
        <dbReference type="SAM" id="MobiDB-lite"/>
    </source>
</evidence>
<evidence type="ECO:0000313" key="6">
    <source>
        <dbReference type="EMBL" id="RDL41661.1"/>
    </source>
</evidence>
<dbReference type="GeneID" id="43594489"/>
<dbReference type="GO" id="GO:0031380">
    <property type="term" value="C:nuclear RNA-directed RNA polymerase complex"/>
    <property type="evidence" value="ECO:0007669"/>
    <property type="project" value="TreeGrafter"/>
</dbReference>
<feature type="domain" description="DNA2/NAM7 helicase helicase" evidence="3">
    <location>
        <begin position="313"/>
        <end position="690"/>
    </location>
</feature>
<name>A0A370U1K8_9HELO</name>
<dbReference type="GO" id="GO:0031048">
    <property type="term" value="P:regulatory ncRNA-mediated heterochromatin formation"/>
    <property type="evidence" value="ECO:0007669"/>
    <property type="project" value="TreeGrafter"/>
</dbReference>
<feature type="region of interest" description="Disordered" evidence="2">
    <location>
        <begin position="1076"/>
        <end position="1106"/>
    </location>
</feature>
<proteinExistence type="predicted"/>
<dbReference type="CDD" id="cd18808">
    <property type="entry name" value="SF1_C_Upf1"/>
    <property type="match status" value="1"/>
</dbReference>
<dbReference type="InterPro" id="IPR041677">
    <property type="entry name" value="DNA2/NAM7_AAA_11"/>
</dbReference>